<dbReference type="SUPFAM" id="SSF52402">
    <property type="entry name" value="Adenine nucleotide alpha hydrolases-like"/>
    <property type="match status" value="1"/>
</dbReference>
<dbReference type="GO" id="GO:0005829">
    <property type="term" value="C:cytosol"/>
    <property type="evidence" value="ECO:0007669"/>
    <property type="project" value="TreeGrafter"/>
</dbReference>
<evidence type="ECO:0000313" key="4">
    <source>
        <dbReference type="Proteomes" id="UP001652626"/>
    </source>
</evidence>
<comment type="pathway">
    <text evidence="3">tRNA modification; 5-methoxycarbonylmethyl-2-thiouridine-tRNA biosynthesis.</text>
</comment>
<comment type="function">
    <text evidence="3">Plays a central role in 2-thiolation of mcm(5)S(2)U at tRNA wobble positions of tRNA(Lys), tRNA(Glu) and tRNA(Gln). May act by forming a heterodimer with NCS6/CTU1 that ligates sulfur from thiocarboxylated URM1 onto the uridine of tRNAs at wobble position.</text>
</comment>
<dbReference type="OrthoDB" id="25129at2759"/>
<organism evidence="4 5">
    <name type="scientific">Vanessa tameamea</name>
    <name type="common">Kamehameha butterfly</name>
    <dbReference type="NCBI Taxonomy" id="334116"/>
    <lineage>
        <taxon>Eukaryota</taxon>
        <taxon>Metazoa</taxon>
        <taxon>Ecdysozoa</taxon>
        <taxon>Arthropoda</taxon>
        <taxon>Hexapoda</taxon>
        <taxon>Insecta</taxon>
        <taxon>Pterygota</taxon>
        <taxon>Neoptera</taxon>
        <taxon>Endopterygota</taxon>
        <taxon>Lepidoptera</taxon>
        <taxon>Glossata</taxon>
        <taxon>Ditrysia</taxon>
        <taxon>Papilionoidea</taxon>
        <taxon>Nymphalidae</taxon>
        <taxon>Nymphalinae</taxon>
        <taxon>Vanessa</taxon>
    </lineage>
</organism>
<comment type="similarity">
    <text evidence="3">Belongs to the CTU2/NCS2 family.</text>
</comment>
<dbReference type="Gene3D" id="3.40.50.620">
    <property type="entry name" value="HUPs"/>
    <property type="match status" value="1"/>
</dbReference>
<dbReference type="GO" id="GO:0002143">
    <property type="term" value="P:tRNA wobble position uridine thiolation"/>
    <property type="evidence" value="ECO:0007669"/>
    <property type="project" value="TreeGrafter"/>
</dbReference>
<dbReference type="InterPro" id="IPR019407">
    <property type="entry name" value="CTU2"/>
</dbReference>
<dbReference type="HAMAP" id="MF_03054">
    <property type="entry name" value="CTU2"/>
    <property type="match status" value="1"/>
</dbReference>
<keyword evidence="1 3" id="KW-0963">Cytoplasm</keyword>
<dbReference type="UniPathway" id="UPA00988"/>
<sequence length="376" mass="42734">MICRKCSGPGSLIIRKEYCYCNDCFITNINHKFRACIGKNKILSPNEKVLICLSGDASSTVLLDLIHVGLSLNNHKKLRVIPYFLHIIERDSEGEEISKVIVEQCKNYNFNITLVNIDEYFNKNILCNDNTMKNHYQPSISKNILLNIPTSISEDVLTKMKQNIFIKIAKQLKCRIVFTAETTTLLATRLLSNIAIGRGSQVENDIGFADKREENVKILRPMREITNEEIDHYLRIKELNPATDILGKGYGTSLQSVIRNFVLDLQENYPATVSTICKTADKIGSVTDNVNKKKCIICQSNLDCNQLNLTAVDATMFSRKVSSKVINSNENLKHIEEGNNLMFPFIYEKLCYCCSRNISQLNDPMLQTLVCRNDDK</sequence>
<dbReference type="PANTHER" id="PTHR20882">
    <property type="entry name" value="CYTOPLASMIC TRNA 2-THIOLATION PROTEIN 2"/>
    <property type="match status" value="1"/>
</dbReference>
<dbReference type="GO" id="GO:0000049">
    <property type="term" value="F:tRNA binding"/>
    <property type="evidence" value="ECO:0007669"/>
    <property type="project" value="InterPro"/>
</dbReference>
<evidence type="ECO:0000256" key="2">
    <source>
        <dbReference type="ARBA" id="ARBA00022694"/>
    </source>
</evidence>
<evidence type="ECO:0000256" key="1">
    <source>
        <dbReference type="ARBA" id="ARBA00022490"/>
    </source>
</evidence>
<proteinExistence type="inferred from homology"/>
<comment type="subcellular location">
    <subcellularLocation>
        <location evidence="3">Cytoplasm</location>
    </subcellularLocation>
</comment>
<evidence type="ECO:0000313" key="5">
    <source>
        <dbReference type="RefSeq" id="XP_026493721.2"/>
    </source>
</evidence>
<dbReference type="AlphaFoldDB" id="A0A8B8IBU0"/>
<dbReference type="GO" id="GO:0016779">
    <property type="term" value="F:nucleotidyltransferase activity"/>
    <property type="evidence" value="ECO:0007669"/>
    <property type="project" value="UniProtKB-UniRule"/>
</dbReference>
<gene>
    <name evidence="5" type="primary">LOC113398969</name>
</gene>
<dbReference type="InterPro" id="IPR014729">
    <property type="entry name" value="Rossmann-like_a/b/a_fold"/>
</dbReference>
<name>A0A8B8IBU0_VANTA</name>
<reference evidence="4" key="1">
    <citation type="submission" date="2025-05" db="UniProtKB">
        <authorList>
            <consortium name="RefSeq"/>
        </authorList>
    </citation>
    <scope>NUCLEOTIDE SEQUENCE [LARGE SCALE GENOMIC DNA]</scope>
</reference>
<keyword evidence="4" id="KW-1185">Reference proteome</keyword>
<dbReference type="Proteomes" id="UP001652626">
    <property type="component" value="Chromosome 2"/>
</dbReference>
<dbReference type="Pfam" id="PF10288">
    <property type="entry name" value="CTU2"/>
    <property type="match status" value="1"/>
</dbReference>
<keyword evidence="2 3" id="KW-0819">tRNA processing</keyword>
<dbReference type="GO" id="GO:0016783">
    <property type="term" value="F:sulfurtransferase activity"/>
    <property type="evidence" value="ECO:0007669"/>
    <property type="project" value="TreeGrafter"/>
</dbReference>
<accession>A0A8B8IBU0</accession>
<dbReference type="OMA" id="CHACRNI"/>
<dbReference type="RefSeq" id="XP_026493721.2">
    <property type="nucleotide sequence ID" value="XM_026637936.2"/>
</dbReference>
<reference evidence="5" key="2">
    <citation type="submission" date="2025-08" db="UniProtKB">
        <authorList>
            <consortium name="RefSeq"/>
        </authorList>
    </citation>
    <scope>IDENTIFICATION</scope>
    <source>
        <tissue evidence="5">Whole body</tissue>
    </source>
</reference>
<dbReference type="GO" id="GO:0032447">
    <property type="term" value="P:protein urmylation"/>
    <property type="evidence" value="ECO:0007669"/>
    <property type="project" value="UniProtKB-UniRule"/>
</dbReference>
<dbReference type="PANTHER" id="PTHR20882:SF14">
    <property type="entry name" value="CYTOPLASMIC TRNA 2-THIOLATION PROTEIN 2"/>
    <property type="match status" value="1"/>
</dbReference>
<protein>
    <recommendedName>
        <fullName evidence="3">Cytoplasmic tRNA 2-thiolation protein 2</fullName>
    </recommendedName>
</protein>
<dbReference type="GeneID" id="113398969"/>
<evidence type="ECO:0000256" key="3">
    <source>
        <dbReference type="HAMAP-Rule" id="MF_03054"/>
    </source>
</evidence>